<evidence type="ECO:0000313" key="3">
    <source>
        <dbReference type="Proteomes" id="UP000237271"/>
    </source>
</evidence>
<feature type="compositionally biased region" description="Polar residues" evidence="1">
    <location>
        <begin position="17"/>
        <end position="26"/>
    </location>
</feature>
<dbReference type="AlphaFoldDB" id="A0A2P4XSX1"/>
<evidence type="ECO:0000256" key="1">
    <source>
        <dbReference type="SAM" id="MobiDB-lite"/>
    </source>
</evidence>
<name>A0A2P4XSX1_9STRA</name>
<evidence type="ECO:0000313" key="2">
    <source>
        <dbReference type="EMBL" id="POM68589.1"/>
    </source>
</evidence>
<feature type="compositionally biased region" description="Basic and acidic residues" evidence="1">
    <location>
        <begin position="139"/>
        <end position="154"/>
    </location>
</feature>
<feature type="compositionally biased region" description="Polar residues" evidence="1">
    <location>
        <begin position="120"/>
        <end position="133"/>
    </location>
</feature>
<feature type="compositionally biased region" description="Low complexity" evidence="1">
    <location>
        <begin position="436"/>
        <end position="446"/>
    </location>
</feature>
<accession>A0A2P4XSX1</accession>
<comment type="caution">
    <text evidence="2">The sequence shown here is derived from an EMBL/GenBank/DDBJ whole genome shotgun (WGS) entry which is preliminary data.</text>
</comment>
<dbReference type="EMBL" id="NCKW01008138">
    <property type="protein sequence ID" value="POM68589.1"/>
    <property type="molecule type" value="Genomic_DNA"/>
</dbReference>
<feature type="compositionally biased region" description="Basic residues" evidence="1">
    <location>
        <begin position="173"/>
        <end position="195"/>
    </location>
</feature>
<gene>
    <name evidence="2" type="ORF">PHPALM_15235</name>
</gene>
<keyword evidence="3" id="KW-1185">Reference proteome</keyword>
<proteinExistence type="predicted"/>
<feature type="region of interest" description="Disordered" evidence="1">
    <location>
        <begin position="94"/>
        <end position="241"/>
    </location>
</feature>
<dbReference type="OrthoDB" id="129866at2759"/>
<sequence length="482" mass="54587">MAQELTDAQREEPLTDDTINSTSSPIENKETRSTVLLKKSEEVKVKPKVISLKSVKAPTPPASITKFVAVGLRSSPKNVVGEPNEMLMELSVARPQWRSQCPSQKSPNHVKKTQAKRSDVNVSSVKQVGQNKSPLMGKYESEKVSSSRRMEHSKSPSRRRSRSPSIRRAEKTGRRKRSISPVRHSSRRSRSRSPSRRNTISDDVAVSTTKPSNAEHLKKSPREHRIKPRVESSVPLHDGASSKKYGYVYHDVFERRVFKLKVQEADIDEKMAAGPLSGKEIWFYDQRRHNMAAERAKLEAENLNRFEKLYRSTQVSKSDLKKYQSQRDFATRVVRLKREQASLQEQKGLFLSSETQDELLRRLDKVREELIAENPVMFHKVMTDSMPPPASFHGKTTGDVAQFAGPQRFGKRAHGTDNYHGQMQNKRRPSHTIPLNRQRNSSSSVNSRVVVGASLQLEGDHGVDNFKIPPAIAGNTPWFLKG</sequence>
<dbReference type="Proteomes" id="UP000237271">
    <property type="component" value="Unassembled WGS sequence"/>
</dbReference>
<organism evidence="2 3">
    <name type="scientific">Phytophthora palmivora</name>
    <dbReference type="NCBI Taxonomy" id="4796"/>
    <lineage>
        <taxon>Eukaryota</taxon>
        <taxon>Sar</taxon>
        <taxon>Stramenopiles</taxon>
        <taxon>Oomycota</taxon>
        <taxon>Peronosporomycetes</taxon>
        <taxon>Peronosporales</taxon>
        <taxon>Peronosporaceae</taxon>
        <taxon>Phytophthora</taxon>
    </lineage>
</organism>
<feature type="region of interest" description="Disordered" evidence="1">
    <location>
        <begin position="1"/>
        <end position="33"/>
    </location>
</feature>
<feature type="compositionally biased region" description="Polar residues" evidence="1">
    <location>
        <begin position="97"/>
        <end position="107"/>
    </location>
</feature>
<protein>
    <submittedName>
        <fullName evidence="2">Uncharacterized protein</fullName>
    </submittedName>
</protein>
<reference evidence="2 3" key="1">
    <citation type="journal article" date="2017" name="Genome Biol. Evol.">
        <title>Phytophthora megakarya and P. palmivora, closely related causal agents of cacao black pod rot, underwent increases in genome sizes and gene numbers by different mechanisms.</title>
        <authorList>
            <person name="Ali S.S."/>
            <person name="Shao J."/>
            <person name="Lary D.J."/>
            <person name="Kronmiller B."/>
            <person name="Shen D."/>
            <person name="Strem M.D."/>
            <person name="Amoako-Attah I."/>
            <person name="Akrofi A.Y."/>
            <person name="Begoude B.A."/>
            <person name="Ten Hoopen G.M."/>
            <person name="Coulibaly K."/>
            <person name="Kebe B.I."/>
            <person name="Melnick R.L."/>
            <person name="Guiltinan M.J."/>
            <person name="Tyler B.M."/>
            <person name="Meinhardt L.W."/>
            <person name="Bailey B.A."/>
        </authorList>
    </citation>
    <scope>NUCLEOTIDE SEQUENCE [LARGE SCALE GENOMIC DNA]</scope>
    <source>
        <strain evidence="3">sbr112.9</strain>
    </source>
</reference>
<feature type="region of interest" description="Disordered" evidence="1">
    <location>
        <begin position="413"/>
        <end position="446"/>
    </location>
</feature>